<proteinExistence type="predicted"/>
<accession>A0ACD0P1P2</accession>
<evidence type="ECO:0000313" key="1">
    <source>
        <dbReference type="EMBL" id="PWN51942.1"/>
    </source>
</evidence>
<dbReference type="Proteomes" id="UP000245626">
    <property type="component" value="Unassembled WGS sequence"/>
</dbReference>
<reference evidence="1 2" key="1">
    <citation type="journal article" date="2018" name="Mol. Biol. Evol.">
        <title>Broad Genomic Sampling Reveals a Smut Pathogenic Ancestry of the Fungal Clade Ustilaginomycotina.</title>
        <authorList>
            <person name="Kijpornyongpan T."/>
            <person name="Mondo S.J."/>
            <person name="Barry K."/>
            <person name="Sandor L."/>
            <person name="Lee J."/>
            <person name="Lipzen A."/>
            <person name="Pangilinan J."/>
            <person name="LaButti K."/>
            <person name="Hainaut M."/>
            <person name="Henrissat B."/>
            <person name="Grigoriev I.V."/>
            <person name="Spatafora J.W."/>
            <person name="Aime M.C."/>
        </authorList>
    </citation>
    <scope>NUCLEOTIDE SEQUENCE [LARGE SCALE GENOMIC DNA]</scope>
    <source>
        <strain evidence="1 2">SA 807</strain>
    </source>
</reference>
<evidence type="ECO:0000313" key="2">
    <source>
        <dbReference type="Proteomes" id="UP000245626"/>
    </source>
</evidence>
<protein>
    <submittedName>
        <fullName evidence="1">Uncharacterized protein</fullName>
    </submittedName>
</protein>
<dbReference type="EMBL" id="KZ819806">
    <property type="protein sequence ID" value="PWN51942.1"/>
    <property type="molecule type" value="Genomic_DNA"/>
</dbReference>
<organism evidence="1 2">
    <name type="scientific">Violaceomyces palustris</name>
    <dbReference type="NCBI Taxonomy" id="1673888"/>
    <lineage>
        <taxon>Eukaryota</taxon>
        <taxon>Fungi</taxon>
        <taxon>Dikarya</taxon>
        <taxon>Basidiomycota</taxon>
        <taxon>Ustilaginomycotina</taxon>
        <taxon>Ustilaginomycetes</taxon>
        <taxon>Violaceomycetales</taxon>
        <taxon>Violaceomycetaceae</taxon>
        <taxon>Violaceomyces</taxon>
    </lineage>
</organism>
<gene>
    <name evidence="1" type="ORF">IE53DRAFT_27941</name>
</gene>
<name>A0ACD0P1P2_9BASI</name>
<keyword evidence="2" id="KW-1185">Reference proteome</keyword>
<sequence>MGSSNRTGEEKASRTKRKIADMLATVYDGKVTTREKGIGLSENGVAEADRVPKRWPKGQASGRCCLLSSPPLSSPPPPHNMPCENERGSQGRTAEEKILNIYEEADEQVMVRRRLLRLFGSKNSSLGWVVKLGIQSSTACTCPTFITQRTHRTDGSGLKGRFASTKRMLTIAEAWLGW</sequence>